<dbReference type="SUPFAM" id="SSF56300">
    <property type="entry name" value="Metallo-dependent phosphatases"/>
    <property type="match status" value="1"/>
</dbReference>
<feature type="coiled-coil region" evidence="7">
    <location>
        <begin position="838"/>
        <end position="865"/>
    </location>
</feature>
<evidence type="ECO:0000256" key="6">
    <source>
        <dbReference type="RuleBase" id="RU361203"/>
    </source>
</evidence>
<feature type="coiled-coil region" evidence="7">
    <location>
        <begin position="396"/>
        <end position="423"/>
    </location>
</feature>
<evidence type="ECO:0000256" key="2">
    <source>
        <dbReference type="ARBA" id="ARBA00011738"/>
    </source>
</evidence>
<gene>
    <name evidence="12" type="ORF">JKP88DRAFT_346667</name>
</gene>
<evidence type="ECO:0000259" key="10">
    <source>
        <dbReference type="Pfam" id="PF14008"/>
    </source>
</evidence>
<comment type="subcellular location">
    <subcellularLocation>
        <location evidence="1">Secreted</location>
    </subcellularLocation>
</comment>
<dbReference type="Gene3D" id="2.60.40.380">
    <property type="entry name" value="Purple acid phosphatase-like, N-terminal"/>
    <property type="match status" value="1"/>
</dbReference>
<dbReference type="OrthoDB" id="45007at2759"/>
<comment type="subunit">
    <text evidence="2">Homodimer.</text>
</comment>
<sequence length="1303" mass="133490">MVLLVGSALGVAAGALATLSAESVAVKPRVRPVYLDMFKTEAAVTALEEGIALSVTPTELPSSGSWVEVTWSGLFGTAGNEFIAWYSPASALSDVTAAAPVKYQFLSANCTAPCSEGVLRFRLLNLRDEEGYAAGLFRGGLDAPVIVALTTGGDKNQAVTNRAVTNAAVTFANPHAEVLHPHLALTGVPGEMRVSWVTGTPPAGVSPSQRVQWRDVRSLSSTRERGAETSTYTREDMCDAPATTVGFHDPGLLHSAVMRGLEAGATYEYTISDQFTGRFTMAPERGSRGAVRVAVFGDMGTAEMDGALDTNEQARCGAHRKQCSVTCVFNLRRFGLHLTEQQSPFGLLFAERSTACVASAAQVFEVQAAATAQVAVAQAAADAQVDEAQARQEEAVQAQRAVIASLQGQLEAAQAEAAQAHTASVAAAWTLQRQLEVARADVAQARAAAAVQVTEAQAAADARVLAAAAQVTEAQAAAAAQVTEAQAAAAAQVTEARAAADAQVAVAQAAAAAQVVEVEAIAASQVAEAQTAAATLQGLLEAVQAKAAQAHAASVSAASTLQGQLEASQAEAAQAHEASVAAAWILQRQQEAARADVAQARAAAAAQVIEVQAAADAQAAVASAQMTETQAAAAAQVTEAQVAAAAQVTEARAAADVQVAVAQAAAAAQVVEVEAVAALQVAEAQTAAATLQGLLEAVQLEAAQARAASVSAASTLQSQLEDSQAEAAQAHVASVAAAWTLRRQLEAARADVAQARAAAAAQVIEVQAAADARAAAASAQMTDAQAAAATEVAQAQLAATAEVSKARAAADAQVAVAQTAAGAQVDDSEAQARHEETVQAQQAVAATLQGQLEAAQSEAAQAHAASVAAATTLQGQLEAAQADITQAQVAAAARLTEVRAAAAAQDERASLQTVSLLARMLDPPAAAPQPPLGLVLHIGDISYARGFDVQWDEFFDQIAPVATRIPWMVAPGNHERDAPLPSTSTARPQTSYYRGYDSGGECGVPYSWRLPMPGPGAVAAADAPWYGFDYGPIHFTVMSTEHDFRPGSAQHAFLAADLAACDRSATPWLVFAGHRRVCSVSPMYVDSVGPGADECGPDDPTPCPWDQPVSRELRRAVEPLLLKHEVDLALWGHHHSYQRTCHVVAGRCAAPSAALAGGGGASADAYRGPVHLVVGMAGYELTTNTHAARPPIFEYVNTWEHGVAALDANATHLAAGFYVDATGRLGDAVTLFRPPAAPQAAVSQRLGSGGNGMGEETGGSVVAVPVSPADQALCVNATGRLGGLGDPHTPPAAPRAHATKLRV</sequence>
<feature type="domain" description="Purple acid phosphatase N-terminal" evidence="11">
    <location>
        <begin position="180"/>
        <end position="274"/>
    </location>
</feature>
<dbReference type="GO" id="GO:0005576">
    <property type="term" value="C:extracellular region"/>
    <property type="evidence" value="ECO:0007669"/>
    <property type="project" value="UniProtKB-SubCell"/>
</dbReference>
<evidence type="ECO:0000256" key="4">
    <source>
        <dbReference type="ARBA" id="ARBA00022729"/>
    </source>
</evidence>
<comment type="similarity">
    <text evidence="6">Belongs to the metallophosphoesterase superfamily. Purple acid phosphatase family.</text>
</comment>
<dbReference type="EC" id="3.1.3.2" evidence="6"/>
<keyword evidence="4 6" id="KW-0732">Signal</keyword>
<dbReference type="PANTHER" id="PTHR45778:SF3">
    <property type="entry name" value="PURPLE ACID PHOSPHATASE"/>
    <property type="match status" value="1"/>
</dbReference>
<dbReference type="InterPro" id="IPR008963">
    <property type="entry name" value="Purple_acid_Pase-like_N"/>
</dbReference>
<feature type="domain" description="Calcineurin-like phosphoesterase" evidence="9">
    <location>
        <begin position="933"/>
        <end position="1137"/>
    </location>
</feature>
<feature type="chain" id="PRO_5033092157" description="Purple acid phosphatase" evidence="6">
    <location>
        <begin position="18"/>
        <end position="1303"/>
    </location>
</feature>
<feature type="signal peptide" evidence="6">
    <location>
        <begin position="1"/>
        <end position="17"/>
    </location>
</feature>
<name>A0A835YU01_9STRA</name>
<dbReference type="PANTHER" id="PTHR45778">
    <property type="entry name" value="PURPLE ACID PHOSPHATASE-RELATED"/>
    <property type="match status" value="1"/>
</dbReference>
<dbReference type="Pfam" id="PF14008">
    <property type="entry name" value="Metallophos_C"/>
    <property type="match status" value="1"/>
</dbReference>
<dbReference type="Proteomes" id="UP000664859">
    <property type="component" value="Unassembled WGS sequence"/>
</dbReference>
<comment type="catalytic activity">
    <reaction evidence="6">
        <text>a phosphate monoester + H2O = an alcohol + phosphate</text>
        <dbReference type="Rhea" id="RHEA:15017"/>
        <dbReference type="ChEBI" id="CHEBI:15377"/>
        <dbReference type="ChEBI" id="CHEBI:30879"/>
        <dbReference type="ChEBI" id="CHEBI:43474"/>
        <dbReference type="ChEBI" id="CHEBI:67140"/>
        <dbReference type="EC" id="3.1.3.2"/>
    </reaction>
</comment>
<keyword evidence="3" id="KW-0964">Secreted</keyword>
<dbReference type="GO" id="GO:0046872">
    <property type="term" value="F:metal ion binding"/>
    <property type="evidence" value="ECO:0007669"/>
    <property type="project" value="InterPro"/>
</dbReference>
<dbReference type="Pfam" id="PF16656">
    <property type="entry name" value="Pur_ac_phosph_N"/>
    <property type="match status" value="1"/>
</dbReference>
<dbReference type="InterPro" id="IPR041792">
    <property type="entry name" value="MPP_PAP"/>
</dbReference>
<keyword evidence="6" id="KW-0378">Hydrolase</keyword>
<feature type="domain" description="Purple acid phosphatase C-terminal" evidence="10">
    <location>
        <begin position="1168"/>
        <end position="1227"/>
    </location>
</feature>
<dbReference type="InterPro" id="IPR004843">
    <property type="entry name" value="Calcineurin-like_PHP"/>
</dbReference>
<keyword evidence="7" id="KW-0175">Coiled coil</keyword>
<accession>A0A835YU01</accession>
<dbReference type="CDD" id="cd00839">
    <property type="entry name" value="MPP_PAPs"/>
    <property type="match status" value="1"/>
</dbReference>
<evidence type="ECO:0000259" key="11">
    <source>
        <dbReference type="Pfam" id="PF16656"/>
    </source>
</evidence>
<reference evidence="12" key="1">
    <citation type="submission" date="2021-02" db="EMBL/GenBank/DDBJ databases">
        <title>First Annotated Genome of the Yellow-green Alga Tribonema minus.</title>
        <authorList>
            <person name="Mahan K.M."/>
        </authorList>
    </citation>
    <scope>NUCLEOTIDE SEQUENCE</scope>
    <source>
        <strain evidence="12">UTEX B ZZ1240</strain>
    </source>
</reference>
<protein>
    <recommendedName>
        <fullName evidence="6">Purple acid phosphatase</fullName>
        <ecNumber evidence="6">3.1.3.2</ecNumber>
    </recommendedName>
</protein>
<dbReference type="InterPro" id="IPR015914">
    <property type="entry name" value="PAPs_N"/>
</dbReference>
<evidence type="ECO:0000259" key="9">
    <source>
        <dbReference type="Pfam" id="PF00149"/>
    </source>
</evidence>
<proteinExistence type="inferred from homology"/>
<evidence type="ECO:0000256" key="3">
    <source>
        <dbReference type="ARBA" id="ARBA00022525"/>
    </source>
</evidence>
<evidence type="ECO:0000256" key="5">
    <source>
        <dbReference type="ARBA" id="ARBA00023180"/>
    </source>
</evidence>
<feature type="region of interest" description="Disordered" evidence="8">
    <location>
        <begin position="1282"/>
        <end position="1303"/>
    </location>
</feature>
<evidence type="ECO:0000256" key="8">
    <source>
        <dbReference type="SAM" id="MobiDB-lite"/>
    </source>
</evidence>
<keyword evidence="5" id="KW-0325">Glycoprotein</keyword>
<dbReference type="InterPro" id="IPR025733">
    <property type="entry name" value="PAPs_C"/>
</dbReference>
<evidence type="ECO:0000313" key="13">
    <source>
        <dbReference type="Proteomes" id="UP000664859"/>
    </source>
</evidence>
<dbReference type="SUPFAM" id="SSF49363">
    <property type="entry name" value="Purple acid phosphatase, N-terminal domain"/>
    <property type="match status" value="1"/>
</dbReference>
<keyword evidence="13" id="KW-1185">Reference proteome</keyword>
<dbReference type="EMBL" id="JAFCMP010000334">
    <property type="protein sequence ID" value="KAG5181266.1"/>
    <property type="molecule type" value="Genomic_DNA"/>
</dbReference>
<organism evidence="12 13">
    <name type="scientific">Tribonema minus</name>
    <dbReference type="NCBI Taxonomy" id="303371"/>
    <lineage>
        <taxon>Eukaryota</taxon>
        <taxon>Sar</taxon>
        <taxon>Stramenopiles</taxon>
        <taxon>Ochrophyta</taxon>
        <taxon>PX clade</taxon>
        <taxon>Xanthophyceae</taxon>
        <taxon>Tribonematales</taxon>
        <taxon>Tribonemataceae</taxon>
        <taxon>Tribonema</taxon>
    </lineage>
</organism>
<dbReference type="Gene3D" id="3.60.21.10">
    <property type="match status" value="1"/>
</dbReference>
<dbReference type="Pfam" id="PF00149">
    <property type="entry name" value="Metallophos"/>
    <property type="match status" value="1"/>
</dbReference>
<evidence type="ECO:0000313" key="12">
    <source>
        <dbReference type="EMBL" id="KAG5181266.1"/>
    </source>
</evidence>
<comment type="caution">
    <text evidence="12">The sequence shown here is derived from an EMBL/GenBank/DDBJ whole genome shotgun (WGS) entry which is preliminary data.</text>
</comment>
<dbReference type="GO" id="GO:0003993">
    <property type="term" value="F:acid phosphatase activity"/>
    <property type="evidence" value="ECO:0007669"/>
    <property type="project" value="UniProtKB-EC"/>
</dbReference>
<evidence type="ECO:0000256" key="1">
    <source>
        <dbReference type="ARBA" id="ARBA00004613"/>
    </source>
</evidence>
<evidence type="ECO:0000256" key="7">
    <source>
        <dbReference type="SAM" id="Coils"/>
    </source>
</evidence>
<dbReference type="InterPro" id="IPR029052">
    <property type="entry name" value="Metallo-depent_PP-like"/>
</dbReference>